<dbReference type="GO" id="GO:0016075">
    <property type="term" value="P:rRNA catabolic process"/>
    <property type="evidence" value="ECO:0007669"/>
    <property type="project" value="TreeGrafter"/>
</dbReference>
<reference evidence="3 4" key="1">
    <citation type="submission" date="2014-11" db="EMBL/GenBank/DDBJ databases">
        <title>Complete genome sequence and analysis of Lactobacillus hokkaidonensis LOOC260T.</title>
        <authorList>
            <person name="Tanizawa Y."/>
            <person name="Tohno M."/>
            <person name="Kaminuma E."/>
            <person name="Nakamura Y."/>
            <person name="Arita M."/>
        </authorList>
    </citation>
    <scope>NUCLEOTIDE SEQUENCE [LARGE SCALE GENOMIC DNA]</scope>
    <source>
        <strain evidence="3 4">LOOC260</strain>
    </source>
</reference>
<dbReference type="KEGG" id="lho:LOOC260_121600"/>
<evidence type="ECO:0000256" key="2">
    <source>
        <dbReference type="ARBA" id="ARBA00022649"/>
    </source>
</evidence>
<evidence type="ECO:0000313" key="4">
    <source>
        <dbReference type="Proteomes" id="UP000031620"/>
    </source>
</evidence>
<dbReference type="GO" id="GO:0003677">
    <property type="term" value="F:DNA binding"/>
    <property type="evidence" value="ECO:0007669"/>
    <property type="project" value="InterPro"/>
</dbReference>
<dbReference type="InterPro" id="IPR011067">
    <property type="entry name" value="Plasmid_toxin/cell-grow_inhib"/>
</dbReference>
<protein>
    <submittedName>
        <fullName evidence="3">Plasmid maintenance toxin/cell growth inhibitor</fullName>
    </submittedName>
</protein>
<comment type="similarity">
    <text evidence="1">Belongs to the PemK/MazF family.</text>
</comment>
<sequence length="119" mass="13520">MEKAIKQGDILYINLEPAKGNETKKSRPCVVVSNDQYNQIFNTVIIVPISSSDKYRQKKYLISPFFIEVRTKNKTITGTALLQHLRSIDPLARATTQYPIDQLESGALKEVTVNLAQYF</sequence>
<evidence type="ECO:0000313" key="3">
    <source>
        <dbReference type="EMBL" id="BAP86665.1"/>
    </source>
</evidence>
<dbReference type="EMBL" id="AP014680">
    <property type="protein sequence ID" value="BAP86665.1"/>
    <property type="molecule type" value="Genomic_DNA"/>
</dbReference>
<gene>
    <name evidence="3" type="ORF">LOOC260_121600</name>
</gene>
<dbReference type="PANTHER" id="PTHR33988">
    <property type="entry name" value="ENDORIBONUCLEASE MAZF-RELATED"/>
    <property type="match status" value="1"/>
</dbReference>
<dbReference type="RefSeq" id="WP_041094895.1">
    <property type="nucleotide sequence ID" value="NZ_AP014680.1"/>
</dbReference>
<evidence type="ECO:0000256" key="1">
    <source>
        <dbReference type="ARBA" id="ARBA00007521"/>
    </source>
</evidence>
<dbReference type="Proteomes" id="UP000031620">
    <property type="component" value="Chromosome"/>
</dbReference>
<dbReference type="Gene3D" id="2.30.30.110">
    <property type="match status" value="1"/>
</dbReference>
<dbReference type="SUPFAM" id="SSF50118">
    <property type="entry name" value="Cell growth inhibitor/plasmid maintenance toxic component"/>
    <property type="match status" value="1"/>
</dbReference>
<keyword evidence="2" id="KW-1277">Toxin-antitoxin system</keyword>
<dbReference type="Pfam" id="PF02452">
    <property type="entry name" value="PemK_toxin"/>
    <property type="match status" value="1"/>
</dbReference>
<dbReference type="PANTHER" id="PTHR33988:SF2">
    <property type="entry name" value="ENDORIBONUCLEASE MAZF"/>
    <property type="match status" value="1"/>
</dbReference>
<accession>A0A0A1GX90</accession>
<dbReference type="HOGENOM" id="CLU_121823_2_2_9"/>
<name>A0A0A1GX90_9LACO</name>
<dbReference type="InterPro" id="IPR003477">
    <property type="entry name" value="PemK-like"/>
</dbReference>
<proteinExistence type="inferred from homology"/>
<dbReference type="STRING" id="1291742.LOOC260_121600"/>
<dbReference type="AlphaFoldDB" id="A0A0A1GX90"/>
<dbReference type="GO" id="GO:0006402">
    <property type="term" value="P:mRNA catabolic process"/>
    <property type="evidence" value="ECO:0007669"/>
    <property type="project" value="TreeGrafter"/>
</dbReference>
<dbReference type="GO" id="GO:0004521">
    <property type="term" value="F:RNA endonuclease activity"/>
    <property type="evidence" value="ECO:0007669"/>
    <property type="project" value="TreeGrafter"/>
</dbReference>
<organism evidence="3 4">
    <name type="scientific">Paucilactobacillus hokkaidonensis JCM 18461</name>
    <dbReference type="NCBI Taxonomy" id="1291742"/>
    <lineage>
        <taxon>Bacteria</taxon>
        <taxon>Bacillati</taxon>
        <taxon>Bacillota</taxon>
        <taxon>Bacilli</taxon>
        <taxon>Lactobacillales</taxon>
        <taxon>Lactobacillaceae</taxon>
        <taxon>Paucilactobacillus</taxon>
    </lineage>
</organism>